<comment type="caution">
    <text evidence="1">The sequence shown here is derived from an EMBL/GenBank/DDBJ whole genome shotgun (WGS) entry which is preliminary data.</text>
</comment>
<accession>A0ABD2CKL0</accession>
<gene>
    <name evidence="1" type="ORF">V1477_006209</name>
</gene>
<protein>
    <submittedName>
        <fullName evidence="1">Uncharacterized protein</fullName>
    </submittedName>
</protein>
<dbReference type="AlphaFoldDB" id="A0ABD2CKL0"/>
<evidence type="ECO:0000313" key="1">
    <source>
        <dbReference type="EMBL" id="KAL2745354.1"/>
    </source>
</evidence>
<dbReference type="EMBL" id="JAYRBN010000043">
    <property type="protein sequence ID" value="KAL2745354.1"/>
    <property type="molecule type" value="Genomic_DNA"/>
</dbReference>
<organism evidence="1 2">
    <name type="scientific">Vespula maculifrons</name>
    <name type="common">Eastern yellow jacket</name>
    <name type="synonym">Wasp</name>
    <dbReference type="NCBI Taxonomy" id="7453"/>
    <lineage>
        <taxon>Eukaryota</taxon>
        <taxon>Metazoa</taxon>
        <taxon>Ecdysozoa</taxon>
        <taxon>Arthropoda</taxon>
        <taxon>Hexapoda</taxon>
        <taxon>Insecta</taxon>
        <taxon>Pterygota</taxon>
        <taxon>Neoptera</taxon>
        <taxon>Endopterygota</taxon>
        <taxon>Hymenoptera</taxon>
        <taxon>Apocrita</taxon>
        <taxon>Aculeata</taxon>
        <taxon>Vespoidea</taxon>
        <taxon>Vespidae</taxon>
        <taxon>Vespinae</taxon>
        <taxon>Vespula</taxon>
    </lineage>
</organism>
<evidence type="ECO:0000313" key="2">
    <source>
        <dbReference type="Proteomes" id="UP001607303"/>
    </source>
</evidence>
<dbReference type="Proteomes" id="UP001607303">
    <property type="component" value="Unassembled WGS sequence"/>
</dbReference>
<reference evidence="1 2" key="1">
    <citation type="journal article" date="2024" name="Ann. Entomol. Soc. Am.">
        <title>Genomic analyses of the southern and eastern yellowjacket wasps (Hymenoptera: Vespidae) reveal evolutionary signatures of social life.</title>
        <authorList>
            <person name="Catto M.A."/>
            <person name="Caine P.B."/>
            <person name="Orr S.E."/>
            <person name="Hunt B.G."/>
            <person name="Goodisman M.A.D."/>
        </authorList>
    </citation>
    <scope>NUCLEOTIDE SEQUENCE [LARGE SCALE GENOMIC DNA]</scope>
    <source>
        <strain evidence="1">232</strain>
        <tissue evidence="1">Head and thorax</tissue>
    </source>
</reference>
<keyword evidence="2" id="KW-1185">Reference proteome</keyword>
<proteinExistence type="predicted"/>
<name>A0ABD2CKL0_VESMC</name>
<sequence length="82" mass="9243">MVLCTELESTVWTVESKFRFLFFRGKNVVSDDGGGNASGGGCGLLPNSYTPRLLFGNFNIVARQPRPEEKSKYRTLLFRDCF</sequence>